<gene>
    <name evidence="3" type="ORF">LCGC14_1993440</name>
</gene>
<comment type="caution">
    <text evidence="3">The sequence shown here is derived from an EMBL/GenBank/DDBJ whole genome shotgun (WGS) entry which is preliminary data.</text>
</comment>
<dbReference type="InterPro" id="IPR051201">
    <property type="entry name" value="Chloro_Bact_Ser_Proteases"/>
</dbReference>
<dbReference type="GO" id="GO:0006508">
    <property type="term" value="P:proteolysis"/>
    <property type="evidence" value="ECO:0007669"/>
    <property type="project" value="UniProtKB-KW"/>
</dbReference>
<reference evidence="3" key="1">
    <citation type="journal article" date="2015" name="Nature">
        <title>Complex archaea that bridge the gap between prokaryotes and eukaryotes.</title>
        <authorList>
            <person name="Spang A."/>
            <person name="Saw J.H."/>
            <person name="Jorgensen S.L."/>
            <person name="Zaremba-Niedzwiedzka K."/>
            <person name="Martijn J."/>
            <person name="Lind A.E."/>
            <person name="van Eijk R."/>
            <person name="Schleper C."/>
            <person name="Guy L."/>
            <person name="Ettema T.J."/>
        </authorList>
    </citation>
    <scope>NUCLEOTIDE SEQUENCE</scope>
</reference>
<evidence type="ECO:0000256" key="2">
    <source>
        <dbReference type="ARBA" id="ARBA00022801"/>
    </source>
</evidence>
<dbReference type="InterPro" id="IPR001940">
    <property type="entry name" value="Peptidase_S1C"/>
</dbReference>
<dbReference type="Pfam" id="PF13365">
    <property type="entry name" value="Trypsin_2"/>
    <property type="match status" value="1"/>
</dbReference>
<dbReference type="InterPro" id="IPR009003">
    <property type="entry name" value="Peptidase_S1_PA"/>
</dbReference>
<evidence type="ECO:0000256" key="1">
    <source>
        <dbReference type="ARBA" id="ARBA00022670"/>
    </source>
</evidence>
<sequence length="275" mass="29412">MRNKHPWIKAILLSLLLSLPGSLFPNQVEADELDTLAETISAVVQIGMVDEPDTKIYTVGGGVIISSSKDVTYILTVKHNLVQGDHLYIKTVGGEPFPVVYYVADAHRDLAVLRIDTSKTRLPVAKIGDSRELRVGQSVLAIGHPAPVFIEDDYPTVSRGIVSALDRTLVSPQESDGASDENAETYPLDWMLEYTDTPATRNNLTVALTPLIQTDAMVNSGSSGGPLVTEDGKVVGIVQSMISNTGSNSGMNFVIPVSEAAILLKVAGVEEGVDE</sequence>
<dbReference type="SUPFAM" id="SSF50494">
    <property type="entry name" value="Trypsin-like serine proteases"/>
    <property type="match status" value="1"/>
</dbReference>
<protein>
    <recommendedName>
        <fullName evidence="4">Serine protease</fullName>
    </recommendedName>
</protein>
<name>A0A0F9F558_9ZZZZ</name>
<dbReference type="EMBL" id="LAZR01022523">
    <property type="protein sequence ID" value="KKL81569.1"/>
    <property type="molecule type" value="Genomic_DNA"/>
</dbReference>
<dbReference type="AlphaFoldDB" id="A0A0F9F558"/>
<dbReference type="PANTHER" id="PTHR43343:SF3">
    <property type="entry name" value="PROTEASE DO-LIKE 8, CHLOROPLASTIC"/>
    <property type="match status" value="1"/>
</dbReference>
<keyword evidence="1" id="KW-0645">Protease</keyword>
<proteinExistence type="predicted"/>
<organism evidence="3">
    <name type="scientific">marine sediment metagenome</name>
    <dbReference type="NCBI Taxonomy" id="412755"/>
    <lineage>
        <taxon>unclassified sequences</taxon>
        <taxon>metagenomes</taxon>
        <taxon>ecological metagenomes</taxon>
    </lineage>
</organism>
<dbReference type="PANTHER" id="PTHR43343">
    <property type="entry name" value="PEPTIDASE S12"/>
    <property type="match status" value="1"/>
</dbReference>
<keyword evidence="2" id="KW-0378">Hydrolase</keyword>
<evidence type="ECO:0008006" key="4">
    <source>
        <dbReference type="Google" id="ProtNLM"/>
    </source>
</evidence>
<accession>A0A0F9F558</accession>
<dbReference type="Gene3D" id="2.40.10.120">
    <property type="match status" value="1"/>
</dbReference>
<dbReference type="PRINTS" id="PR00834">
    <property type="entry name" value="PROTEASES2C"/>
</dbReference>
<dbReference type="GO" id="GO:0004252">
    <property type="term" value="F:serine-type endopeptidase activity"/>
    <property type="evidence" value="ECO:0007669"/>
    <property type="project" value="InterPro"/>
</dbReference>
<evidence type="ECO:0000313" key="3">
    <source>
        <dbReference type="EMBL" id="KKL81569.1"/>
    </source>
</evidence>